<evidence type="ECO:0000313" key="1">
    <source>
        <dbReference type="EMBL" id="RAI00740.1"/>
    </source>
</evidence>
<sequence length="145" mass="15263">MKLASQFQDLSFDDIKPLLNGGSLTIYSVARPRSADLPVERSAALATFTLASPAFGPEEGLDEPVFVALAVPASGGGTPGFARLATADGTIVADLSAGPGQREVKFTEVSFSRDAPAEIAAFHLLPEESWPEKPAFYHTSRAARS</sequence>
<dbReference type="RefSeq" id="WP_111346953.1">
    <property type="nucleotide sequence ID" value="NZ_QHHQ01000003.1"/>
</dbReference>
<accession>A0A8B2NQZ8</accession>
<evidence type="ECO:0000313" key="2">
    <source>
        <dbReference type="Proteomes" id="UP000249590"/>
    </source>
</evidence>
<protein>
    <submittedName>
        <fullName evidence="1">Uncharacterized protein</fullName>
    </submittedName>
</protein>
<name>A0A8B2NQZ8_9HYPH</name>
<dbReference type="AlphaFoldDB" id="A0A8B2NQZ8"/>
<organism evidence="1 2">
    <name type="scientific">Acuticoccus sediminis</name>
    <dbReference type="NCBI Taxonomy" id="2184697"/>
    <lineage>
        <taxon>Bacteria</taxon>
        <taxon>Pseudomonadati</taxon>
        <taxon>Pseudomonadota</taxon>
        <taxon>Alphaproteobacteria</taxon>
        <taxon>Hyphomicrobiales</taxon>
        <taxon>Amorphaceae</taxon>
        <taxon>Acuticoccus</taxon>
    </lineage>
</organism>
<reference evidence="1 2" key="1">
    <citation type="submission" date="2018-05" db="EMBL/GenBank/DDBJ databases">
        <title>Acuticoccus sediminis sp. nov., isolated from deep-sea sediment of Indian Ocean.</title>
        <authorList>
            <person name="Liu X."/>
            <person name="Lai Q."/>
            <person name="Du Y."/>
            <person name="Sun F."/>
            <person name="Zhang X."/>
            <person name="Wang S."/>
            <person name="Shao Z."/>
        </authorList>
    </citation>
    <scope>NUCLEOTIDE SEQUENCE [LARGE SCALE GENOMIC DNA]</scope>
    <source>
        <strain evidence="1 2">PTG4-2</strain>
    </source>
</reference>
<keyword evidence="2" id="KW-1185">Reference proteome</keyword>
<dbReference type="Proteomes" id="UP000249590">
    <property type="component" value="Unassembled WGS sequence"/>
</dbReference>
<dbReference type="EMBL" id="QHHQ01000003">
    <property type="protein sequence ID" value="RAI00740.1"/>
    <property type="molecule type" value="Genomic_DNA"/>
</dbReference>
<gene>
    <name evidence="1" type="ORF">DLJ53_15955</name>
</gene>
<dbReference type="OrthoDB" id="8444211at2"/>
<comment type="caution">
    <text evidence="1">The sequence shown here is derived from an EMBL/GenBank/DDBJ whole genome shotgun (WGS) entry which is preliminary data.</text>
</comment>
<proteinExistence type="predicted"/>